<organism evidence="2 3">
    <name type="scientific">Cladobotryum mycophilum</name>
    <dbReference type="NCBI Taxonomy" id="491253"/>
    <lineage>
        <taxon>Eukaryota</taxon>
        <taxon>Fungi</taxon>
        <taxon>Dikarya</taxon>
        <taxon>Ascomycota</taxon>
        <taxon>Pezizomycotina</taxon>
        <taxon>Sordariomycetes</taxon>
        <taxon>Hypocreomycetidae</taxon>
        <taxon>Hypocreales</taxon>
        <taxon>Hypocreaceae</taxon>
        <taxon>Cladobotryum</taxon>
    </lineage>
</organism>
<feature type="signal peptide" evidence="1">
    <location>
        <begin position="1"/>
        <end position="20"/>
    </location>
</feature>
<feature type="chain" id="PRO_5046421378" evidence="1">
    <location>
        <begin position="21"/>
        <end position="126"/>
    </location>
</feature>
<name>A0ABR0S899_9HYPO</name>
<evidence type="ECO:0000313" key="2">
    <source>
        <dbReference type="EMBL" id="KAK5988005.1"/>
    </source>
</evidence>
<proteinExistence type="predicted"/>
<evidence type="ECO:0000256" key="1">
    <source>
        <dbReference type="SAM" id="SignalP"/>
    </source>
</evidence>
<comment type="caution">
    <text evidence="2">The sequence shown here is derived from an EMBL/GenBank/DDBJ whole genome shotgun (WGS) entry which is preliminary data.</text>
</comment>
<keyword evidence="1" id="KW-0732">Signal</keyword>
<accession>A0ABR0S899</accession>
<reference evidence="2 3" key="1">
    <citation type="submission" date="2024-01" db="EMBL/GenBank/DDBJ databases">
        <title>Complete genome of Cladobotryum mycophilum ATHUM6906.</title>
        <authorList>
            <person name="Christinaki A.C."/>
            <person name="Myridakis A.I."/>
            <person name="Kouvelis V.N."/>
        </authorList>
    </citation>
    <scope>NUCLEOTIDE SEQUENCE [LARGE SCALE GENOMIC DNA]</scope>
    <source>
        <strain evidence="2 3">ATHUM6906</strain>
    </source>
</reference>
<sequence length="126" mass="13346">MKSFVASVLAIIALASTSTAAPAARGVPGNVQLCTGSNWNGCEIHNFDITTPFNCQPLPSRFTEHLGSIGPDAGAICRIYTDSSCAEKYNTVITQRPGIDNLYSYKGKDVGHTARFILCGACSNCL</sequence>
<evidence type="ECO:0000313" key="3">
    <source>
        <dbReference type="Proteomes" id="UP001338125"/>
    </source>
</evidence>
<gene>
    <name evidence="2" type="ORF">PT974_12141</name>
</gene>
<protein>
    <submittedName>
        <fullName evidence="2">Uncharacterized protein</fullName>
    </submittedName>
</protein>
<keyword evidence="3" id="KW-1185">Reference proteome</keyword>
<dbReference type="Proteomes" id="UP001338125">
    <property type="component" value="Unassembled WGS sequence"/>
</dbReference>
<dbReference type="EMBL" id="JAVFKD010000016">
    <property type="protein sequence ID" value="KAK5988005.1"/>
    <property type="molecule type" value="Genomic_DNA"/>
</dbReference>